<dbReference type="Gene3D" id="1.20.5.1160">
    <property type="entry name" value="Vasodilator-stimulated phosphoprotein"/>
    <property type="match status" value="1"/>
</dbReference>
<evidence type="ECO:0000256" key="2">
    <source>
        <dbReference type="SAM" id="MobiDB-lite"/>
    </source>
</evidence>
<feature type="coiled-coil region" evidence="1">
    <location>
        <begin position="77"/>
        <end position="132"/>
    </location>
</feature>
<feature type="coiled-coil region" evidence="1">
    <location>
        <begin position="234"/>
        <end position="261"/>
    </location>
</feature>
<feature type="coiled-coil region" evidence="1">
    <location>
        <begin position="434"/>
        <end position="693"/>
    </location>
</feature>
<dbReference type="EMBL" id="JANBPT010000903">
    <property type="protein sequence ID" value="KAJ1911695.1"/>
    <property type="molecule type" value="Genomic_DNA"/>
</dbReference>
<dbReference type="SMART" id="SM00755">
    <property type="entry name" value="Grip"/>
    <property type="match status" value="1"/>
</dbReference>
<feature type="compositionally biased region" description="Low complexity" evidence="2">
    <location>
        <begin position="759"/>
        <end position="770"/>
    </location>
</feature>
<evidence type="ECO:0000313" key="5">
    <source>
        <dbReference type="Proteomes" id="UP001150569"/>
    </source>
</evidence>
<dbReference type="OrthoDB" id="1926336at2759"/>
<dbReference type="Proteomes" id="UP001150569">
    <property type="component" value="Unassembled WGS sequence"/>
</dbReference>
<dbReference type="InterPro" id="IPR000237">
    <property type="entry name" value="GRIP_dom"/>
</dbReference>
<dbReference type="AlphaFoldDB" id="A0A9W7ZS27"/>
<keyword evidence="1" id="KW-0175">Coiled coil</keyword>
<keyword evidence="5" id="KW-1185">Reference proteome</keyword>
<feature type="coiled-coil region" evidence="1">
    <location>
        <begin position="332"/>
        <end position="401"/>
    </location>
</feature>
<proteinExistence type="predicted"/>
<evidence type="ECO:0000256" key="1">
    <source>
        <dbReference type="SAM" id="Coils"/>
    </source>
</evidence>
<protein>
    <recommendedName>
        <fullName evidence="3">GRIP domain-containing protein</fullName>
    </recommendedName>
</protein>
<accession>A0A9W7ZS27</accession>
<feature type="coiled-coil region" evidence="1">
    <location>
        <begin position="172"/>
        <end position="199"/>
    </location>
</feature>
<dbReference type="Pfam" id="PF01465">
    <property type="entry name" value="GRIP"/>
    <property type="match status" value="1"/>
</dbReference>
<feature type="region of interest" description="Disordered" evidence="2">
    <location>
        <begin position="750"/>
        <end position="907"/>
    </location>
</feature>
<comment type="caution">
    <text evidence="4">The sequence shown here is derived from an EMBL/GenBank/DDBJ whole genome shotgun (WGS) entry which is preliminary data.</text>
</comment>
<evidence type="ECO:0000259" key="3">
    <source>
        <dbReference type="PROSITE" id="PS50913"/>
    </source>
</evidence>
<gene>
    <name evidence="4" type="ORF">IWQ60_010019</name>
</gene>
<dbReference type="PANTHER" id="PTHR23159:SF31">
    <property type="entry name" value="CENTROSOME-ASSOCIATED PROTEIN CEP250 ISOFORM X1"/>
    <property type="match status" value="1"/>
</dbReference>
<feature type="coiled-coil region" evidence="1">
    <location>
        <begin position="9"/>
        <end position="36"/>
    </location>
</feature>
<organism evidence="4 5">
    <name type="scientific">Tieghemiomyces parasiticus</name>
    <dbReference type="NCBI Taxonomy" id="78921"/>
    <lineage>
        <taxon>Eukaryota</taxon>
        <taxon>Fungi</taxon>
        <taxon>Fungi incertae sedis</taxon>
        <taxon>Zoopagomycota</taxon>
        <taxon>Kickxellomycotina</taxon>
        <taxon>Dimargaritomycetes</taxon>
        <taxon>Dimargaritales</taxon>
        <taxon>Dimargaritaceae</taxon>
        <taxon>Tieghemiomyces</taxon>
    </lineage>
</organism>
<reference evidence="4" key="1">
    <citation type="submission" date="2022-07" db="EMBL/GenBank/DDBJ databases">
        <title>Phylogenomic reconstructions and comparative analyses of Kickxellomycotina fungi.</title>
        <authorList>
            <person name="Reynolds N.K."/>
            <person name="Stajich J.E."/>
            <person name="Barry K."/>
            <person name="Grigoriev I.V."/>
            <person name="Crous P."/>
            <person name="Smith M.E."/>
        </authorList>
    </citation>
    <scope>NUCLEOTIDE SEQUENCE</scope>
    <source>
        <strain evidence="4">RSA 861</strain>
    </source>
</reference>
<dbReference type="SUPFAM" id="SSF57997">
    <property type="entry name" value="Tropomyosin"/>
    <property type="match status" value="1"/>
</dbReference>
<dbReference type="PROSITE" id="PS50913">
    <property type="entry name" value="GRIP"/>
    <property type="match status" value="1"/>
</dbReference>
<dbReference type="PANTHER" id="PTHR23159">
    <property type="entry name" value="CENTROSOMAL PROTEIN 2"/>
    <property type="match status" value="1"/>
</dbReference>
<evidence type="ECO:0000313" key="4">
    <source>
        <dbReference type="EMBL" id="KAJ1911695.1"/>
    </source>
</evidence>
<sequence length="955" mass="105455">MSRDLPDDVKEKLAKLENYEKRFAELIKSFKKLSAQKKAADAIIREITPLSSIADAEALEAHLRNINTKNELSTAEIKRLSVENQDFSKRLKAFENQNEGDTKAQDDLAAQLREAKSTATELRQAVAQKDQEQAATARAVDEIKVQLRDTKDRLLAANRTGTEAHETYHLRISELQTKLKTMQADANQAAADKQRLRRLVERLPRGRAVDPNVESVCETVEDLLDDLSSTKEQLNTVAASRADLESSLAALREENETLTQAASAKAVSADAPAVVVMPEDHTRQLAEIAALAADLAVVRAGLQDLPMSDQAARGTHGVTTTASLAHDSAPVVAKLEAAVTAAQEAVTERENQLKERDTRIQALMRAAEEHTKRVTQLEAERDEAIQQSTELTRTCDELRATVERGRGEHGRAVREWEVQLRDRDERWAALERQVQESDAQRQKAARDLAEAQAKHAEFARTHEATTQQLNAVLEHLAASSEKVVGLTDQLELARRQAKQYRAELQRAQDTLAQAERRTAEAQAQVDQIRAEAKQQLEEAGRASEALTQSRASAESQQADLILAREQLANLQADLTTSRQLFEERTARLDTAQTRLHERETELQQLRAQLEQARTDADRVQQVLRDELASHRHGAMQSIDRVRQELADRAAELTSYRAEVQPRLIGLQAAEAERDTLRDQLAVLRTTVTTLEQEAVQRKLELETVQTQQAQSTAAQRQHTQAMEDLSLREAHWRKVNRDLKDEVRRLQRELRAGSGSGAGTTLNGSGSWSSTGGGAGTRSPIPGAVERALSPQLAPSPRQQRPSTPGYYGDRLARIGGPAPGLTPPAPADAVPVSRRSSAQSEASSPDHHRTNGHDVTPASPTTAAGSRLAGRGQAGDNMQQSTSTPIAGHAYPARAPSRLSTSDLPTDGEMVNLEYVRHVILKFLERRDHRNQLIPVLALLLKLTPEETRRLQTA</sequence>
<feature type="compositionally biased region" description="Polar residues" evidence="2">
    <location>
        <begin position="877"/>
        <end position="886"/>
    </location>
</feature>
<feature type="domain" description="GRIP" evidence="3">
    <location>
        <begin position="907"/>
        <end position="955"/>
    </location>
</feature>
<feature type="compositionally biased region" description="Low complexity" evidence="2">
    <location>
        <begin position="834"/>
        <end position="844"/>
    </location>
</feature>
<name>A0A9W7ZS27_9FUNG</name>